<dbReference type="EMBL" id="CASHTH010000078">
    <property type="protein sequence ID" value="CAI7990654.1"/>
    <property type="molecule type" value="Genomic_DNA"/>
</dbReference>
<comment type="caution">
    <text evidence="2">The sequence shown here is derived from an EMBL/GenBank/DDBJ whole genome shotgun (WGS) entry which is preliminary data.</text>
</comment>
<evidence type="ECO:0000313" key="3">
    <source>
        <dbReference type="Proteomes" id="UP001174909"/>
    </source>
</evidence>
<dbReference type="Proteomes" id="UP001174909">
    <property type="component" value="Unassembled WGS sequence"/>
</dbReference>
<gene>
    <name evidence="2" type="ORF">GBAR_LOCUS516</name>
</gene>
<feature type="non-terminal residue" evidence="2">
    <location>
        <position position="1"/>
    </location>
</feature>
<dbReference type="AlphaFoldDB" id="A0AA35QSS4"/>
<feature type="signal peptide" evidence="1">
    <location>
        <begin position="1"/>
        <end position="31"/>
    </location>
</feature>
<sequence>SENERKSLARAHLVSAWGLLLSASSFQPSNGVYPVYLTSQSVKKLSSDIHIVKKLVMKTMIAIPHSALEHGSQQELLVSALSMSFLDQLDQNCCKLVYNLAHSIIFTMLSDVLQKHTVFSSSSTHTAASVETYAEDLTSSLQQLWKMYQKVTMLVAEVYSLPHSDIQKVFSLPLLALRTTCSILSRDLLACNRLAETMLPSGPGSLGLQGREAGLMQGSIAKSISEVSAVLASISDALASYCDQKPDANIVLTSFSTCEPFQSRHTEDGVGIERVPHLLQKCKLRQALERVYGLICGDSANVSACQLSVPGINLVPFSVLAGQLVSHPLLNSMLHLAAKFMAAFFYTKTAKIVWCPLPVAIGFPALSRRRIEVAHETLTGAIAKHKPLH</sequence>
<protein>
    <submittedName>
        <fullName evidence="2">Uncharacterized protein</fullName>
    </submittedName>
</protein>
<evidence type="ECO:0000256" key="1">
    <source>
        <dbReference type="SAM" id="SignalP"/>
    </source>
</evidence>
<feature type="chain" id="PRO_5041361972" evidence="1">
    <location>
        <begin position="32"/>
        <end position="389"/>
    </location>
</feature>
<keyword evidence="1" id="KW-0732">Signal</keyword>
<proteinExistence type="predicted"/>
<reference evidence="2" key="1">
    <citation type="submission" date="2023-03" db="EMBL/GenBank/DDBJ databases">
        <authorList>
            <person name="Steffen K."/>
            <person name="Cardenas P."/>
        </authorList>
    </citation>
    <scope>NUCLEOTIDE SEQUENCE</scope>
</reference>
<keyword evidence="3" id="KW-1185">Reference proteome</keyword>
<name>A0AA35QSS4_GEOBA</name>
<evidence type="ECO:0000313" key="2">
    <source>
        <dbReference type="EMBL" id="CAI7990654.1"/>
    </source>
</evidence>
<accession>A0AA35QSS4</accession>
<organism evidence="2 3">
    <name type="scientific">Geodia barretti</name>
    <name type="common">Barrett's horny sponge</name>
    <dbReference type="NCBI Taxonomy" id="519541"/>
    <lineage>
        <taxon>Eukaryota</taxon>
        <taxon>Metazoa</taxon>
        <taxon>Porifera</taxon>
        <taxon>Demospongiae</taxon>
        <taxon>Heteroscleromorpha</taxon>
        <taxon>Tetractinellida</taxon>
        <taxon>Astrophorina</taxon>
        <taxon>Geodiidae</taxon>
        <taxon>Geodia</taxon>
    </lineage>
</organism>